<evidence type="ECO:0000256" key="7">
    <source>
        <dbReference type="SAM" id="Phobius"/>
    </source>
</evidence>
<evidence type="ECO:0000313" key="10">
    <source>
        <dbReference type="Proteomes" id="UP001205311"/>
    </source>
</evidence>
<evidence type="ECO:0000256" key="6">
    <source>
        <dbReference type="ARBA" id="ARBA00023136"/>
    </source>
</evidence>
<dbReference type="InterPro" id="IPR000326">
    <property type="entry name" value="PAP2/HPO"/>
</dbReference>
<sequence>MITAGVVGLAADPGVDGVPDISVDWYRAVTGFAKDVPGWVQSLVEIGTDGVMLLFAALFLAGWWRARRGDGRAMALALLGPVATVAAYLVSEVSKTFIQEERPCRAVAGVLTVAECPPPGDWSFPSNHATFAAAAAAALVVAWRRTAWVVLPAAVAAAFSRVFVGAHYPHDVIVGFLLGVVVAPLLMLALARVSGTLVDRLRENRLLARLLVAVPTSPVAPTPVGRRVEDQPTIQVRQRDWRDGGR</sequence>
<dbReference type="Proteomes" id="UP001205311">
    <property type="component" value="Unassembled WGS sequence"/>
</dbReference>
<keyword evidence="3 7" id="KW-0812">Transmembrane</keyword>
<feature type="transmembrane region" description="Helical" evidence="7">
    <location>
        <begin position="148"/>
        <end position="166"/>
    </location>
</feature>
<feature type="transmembrane region" description="Helical" evidence="7">
    <location>
        <begin position="39"/>
        <end position="61"/>
    </location>
</feature>
<comment type="subcellular location">
    <subcellularLocation>
        <location evidence="1">Cell membrane</location>
        <topology evidence="1">Multi-pass membrane protein</topology>
    </subcellularLocation>
</comment>
<feature type="domain" description="Phosphatidic acid phosphatase type 2/haloperoxidase" evidence="8">
    <location>
        <begin position="74"/>
        <end position="187"/>
    </location>
</feature>
<evidence type="ECO:0000256" key="2">
    <source>
        <dbReference type="ARBA" id="ARBA00022475"/>
    </source>
</evidence>
<keyword evidence="10" id="KW-1185">Reference proteome</keyword>
<accession>A0ABT1HYH9</accession>
<keyword evidence="4" id="KW-0378">Hydrolase</keyword>
<evidence type="ECO:0000256" key="5">
    <source>
        <dbReference type="ARBA" id="ARBA00022989"/>
    </source>
</evidence>
<name>A0ABT1HYH9_STRSD</name>
<proteinExistence type="predicted"/>
<organism evidence="9 10">
    <name type="scientific">Streptoalloteichus tenebrarius (strain ATCC 17920 / DSM 40477 / JCM 4838 / CBS 697.72 / NBRC 16177 / NCIMB 11028 / NRRL B-12390 / A12253. 1 / ISP 5477)</name>
    <name type="common">Streptomyces tenebrarius</name>
    <dbReference type="NCBI Taxonomy" id="1933"/>
    <lineage>
        <taxon>Bacteria</taxon>
        <taxon>Bacillati</taxon>
        <taxon>Actinomycetota</taxon>
        <taxon>Actinomycetes</taxon>
        <taxon>Pseudonocardiales</taxon>
        <taxon>Pseudonocardiaceae</taxon>
        <taxon>Streptoalloteichus</taxon>
    </lineage>
</organism>
<protein>
    <submittedName>
        <fullName evidence="9">Undecaprenyl-diphosphatase</fullName>
    </submittedName>
</protein>
<evidence type="ECO:0000259" key="8">
    <source>
        <dbReference type="SMART" id="SM00014"/>
    </source>
</evidence>
<evidence type="ECO:0000256" key="4">
    <source>
        <dbReference type="ARBA" id="ARBA00022801"/>
    </source>
</evidence>
<dbReference type="Pfam" id="PF01569">
    <property type="entry name" value="PAP2"/>
    <property type="match status" value="1"/>
</dbReference>
<dbReference type="SMART" id="SM00014">
    <property type="entry name" value="acidPPc"/>
    <property type="match status" value="1"/>
</dbReference>
<dbReference type="EMBL" id="JAMTCP010000028">
    <property type="protein sequence ID" value="MCP2260584.1"/>
    <property type="molecule type" value="Genomic_DNA"/>
</dbReference>
<dbReference type="PANTHER" id="PTHR14969">
    <property type="entry name" value="SPHINGOSINE-1-PHOSPHATE PHOSPHOHYDROLASE"/>
    <property type="match status" value="1"/>
</dbReference>
<dbReference type="InterPro" id="IPR036938">
    <property type="entry name" value="PAP2/HPO_sf"/>
</dbReference>
<feature type="transmembrane region" description="Helical" evidence="7">
    <location>
        <begin position="172"/>
        <end position="193"/>
    </location>
</feature>
<evidence type="ECO:0000256" key="3">
    <source>
        <dbReference type="ARBA" id="ARBA00022692"/>
    </source>
</evidence>
<keyword evidence="5 7" id="KW-1133">Transmembrane helix</keyword>
<reference evidence="9 10" key="1">
    <citation type="submission" date="2022-06" db="EMBL/GenBank/DDBJ databases">
        <title>Genomic Encyclopedia of Archaeal and Bacterial Type Strains, Phase II (KMG-II): from individual species to whole genera.</title>
        <authorList>
            <person name="Goeker M."/>
        </authorList>
    </citation>
    <scope>NUCLEOTIDE SEQUENCE [LARGE SCALE GENOMIC DNA]</scope>
    <source>
        <strain evidence="9 10">DSM 40477</strain>
    </source>
</reference>
<dbReference type="SUPFAM" id="SSF48317">
    <property type="entry name" value="Acid phosphatase/Vanadium-dependent haloperoxidase"/>
    <property type="match status" value="1"/>
</dbReference>
<dbReference type="PANTHER" id="PTHR14969:SF62">
    <property type="entry name" value="DECAPRENYLPHOSPHORYL-5-PHOSPHORIBOSE PHOSPHATASE RV3807C-RELATED"/>
    <property type="match status" value="1"/>
</dbReference>
<evidence type="ECO:0000256" key="1">
    <source>
        <dbReference type="ARBA" id="ARBA00004651"/>
    </source>
</evidence>
<comment type="caution">
    <text evidence="9">The sequence shown here is derived from an EMBL/GenBank/DDBJ whole genome shotgun (WGS) entry which is preliminary data.</text>
</comment>
<evidence type="ECO:0000313" key="9">
    <source>
        <dbReference type="EMBL" id="MCP2260584.1"/>
    </source>
</evidence>
<dbReference type="RefSeq" id="WP_253671431.1">
    <property type="nucleotide sequence ID" value="NZ_JAMTCP010000028.1"/>
</dbReference>
<gene>
    <name evidence="9" type="ORF">LX15_004302</name>
</gene>
<dbReference type="Gene3D" id="1.20.144.10">
    <property type="entry name" value="Phosphatidic acid phosphatase type 2/haloperoxidase"/>
    <property type="match status" value="1"/>
</dbReference>
<keyword evidence="2" id="KW-1003">Cell membrane</keyword>
<keyword evidence="6 7" id="KW-0472">Membrane</keyword>